<dbReference type="GeneID" id="5008666"/>
<evidence type="ECO:0000256" key="3">
    <source>
        <dbReference type="ARBA" id="ARBA00022679"/>
    </source>
</evidence>
<dbReference type="RefSeq" id="XP_001441969.1">
    <property type="nucleotide sequence ID" value="XM_001441932.1"/>
</dbReference>
<dbReference type="InterPro" id="IPR000719">
    <property type="entry name" value="Prot_kinase_dom"/>
</dbReference>
<dbReference type="OrthoDB" id="10020333at2759"/>
<dbReference type="GO" id="GO:0051726">
    <property type="term" value="P:regulation of cell cycle"/>
    <property type="evidence" value="ECO:0000318"/>
    <property type="project" value="GO_Central"/>
</dbReference>
<organism evidence="12 14">
    <name type="scientific">Paramecium tetraurelia</name>
    <dbReference type="NCBI Taxonomy" id="5888"/>
    <lineage>
        <taxon>Eukaryota</taxon>
        <taxon>Sar</taxon>
        <taxon>Alveolata</taxon>
        <taxon>Ciliophora</taxon>
        <taxon>Intramacronucleata</taxon>
        <taxon>Oligohymenophorea</taxon>
        <taxon>Peniculida</taxon>
        <taxon>Parameciidae</taxon>
        <taxon>Paramecium</taxon>
    </lineage>
</organism>
<evidence type="ECO:0000256" key="2">
    <source>
        <dbReference type="ARBA" id="ARBA00022527"/>
    </source>
</evidence>
<evidence type="ECO:0000313" key="14">
    <source>
        <dbReference type="Proteomes" id="UP000000600"/>
    </source>
</evidence>
<evidence type="ECO:0000259" key="11">
    <source>
        <dbReference type="PROSITE" id="PS50011"/>
    </source>
</evidence>
<evidence type="ECO:0000256" key="7">
    <source>
        <dbReference type="ARBA" id="ARBA00047899"/>
    </source>
</evidence>
<sequence>MKKNNTKKTANTKVKVNPCSNDRYYMDQSIDEEVYIKNNYKVVRELGRGGYGVVYKAVGLNQGQIDKNKKYAIKVNFSTVSPELIFAEIGFLKLIYGKENMPQLVNLFLIDQKIYIVIEYFTYKPFITFFATFDMMEVRRYLYELLKALNVLKQNGIYHRDVKPGNFLYNPKTGKGILIDYGLSEIDRSFVAKLIEKEKELSKKHPQSDEVQEIRRKINLYNEIQKTIDQIGNNKIGTESFMPLESILHYQDQSYEVDMWAVGVIFLQFLTKKYNLFSNVRMINKPVVTKNFFYVNFILELASLFGSEQVKQICEQFGKIKLFIKIEYDLKLPSVVATKPVQWKSIIHIDGFDSDAEDLLSRLLCLNPKQRIKVEDGLTHPFFKPLLEQEKQTQTNFQDNQEIMQQKLQEN</sequence>
<dbReference type="InterPro" id="IPR045216">
    <property type="entry name" value="CK2_alpha"/>
</dbReference>
<comment type="similarity">
    <text evidence="10">Belongs to the protein kinase superfamily.</text>
</comment>
<dbReference type="InterPro" id="IPR011009">
    <property type="entry name" value="Kinase-like_dom_sf"/>
</dbReference>
<dbReference type="KEGG" id="ptm:GSPATT00027479001"/>
<dbReference type="PANTHER" id="PTHR24054:SF0">
    <property type="entry name" value="CASEIN KINASE II SUBUNIT ALPHA"/>
    <property type="match status" value="1"/>
</dbReference>
<reference evidence="12" key="2">
    <citation type="submission" date="2006-03" db="EMBL/GenBank/DDBJ databases">
        <authorList>
            <consortium name="Genoscope"/>
        </authorList>
    </citation>
    <scope>NUCLEOTIDE SEQUENCE</scope>
    <source>
        <strain evidence="12">Stock d4-2</strain>
    </source>
</reference>
<dbReference type="GO" id="GO:0005829">
    <property type="term" value="C:cytosol"/>
    <property type="evidence" value="ECO:0000318"/>
    <property type="project" value="GO_Central"/>
</dbReference>
<evidence type="ECO:0000256" key="4">
    <source>
        <dbReference type="ARBA" id="ARBA00022741"/>
    </source>
</evidence>
<dbReference type="Gene3D" id="3.30.200.20">
    <property type="entry name" value="Phosphorylase Kinase, domain 1"/>
    <property type="match status" value="1"/>
</dbReference>
<gene>
    <name evidence="13" type="ORF">GSPATT00027479001</name>
    <name evidence="12" type="ORF">GSPATT00039027001</name>
</gene>
<dbReference type="EMBL" id="CT868192">
    <property type="protein sequence ID" value="CAK74572.1"/>
    <property type="molecule type" value="Genomic_DNA"/>
</dbReference>
<dbReference type="SUPFAM" id="SSF56112">
    <property type="entry name" value="Protein kinase-like (PK-like)"/>
    <property type="match status" value="1"/>
</dbReference>
<proteinExistence type="inferred from homology"/>
<comment type="catalytic activity">
    <reaction evidence="8">
        <text>L-seryl-[protein] + ATP = O-phospho-L-seryl-[protein] + ADP + H(+)</text>
        <dbReference type="Rhea" id="RHEA:17989"/>
        <dbReference type="Rhea" id="RHEA-COMP:9863"/>
        <dbReference type="Rhea" id="RHEA-COMP:11604"/>
        <dbReference type="ChEBI" id="CHEBI:15378"/>
        <dbReference type="ChEBI" id="CHEBI:29999"/>
        <dbReference type="ChEBI" id="CHEBI:30616"/>
        <dbReference type="ChEBI" id="CHEBI:83421"/>
        <dbReference type="ChEBI" id="CHEBI:456216"/>
        <dbReference type="EC" id="2.7.11.1"/>
    </reaction>
</comment>
<evidence type="ECO:0000313" key="12">
    <source>
        <dbReference type="EMBL" id="CAK74572.1"/>
    </source>
</evidence>
<keyword evidence="4 9" id="KW-0547">Nucleotide-binding</keyword>
<keyword evidence="3" id="KW-0808">Transferase</keyword>
<accession>A0CUV5</accession>
<dbReference type="eggNOG" id="KOG1167">
    <property type="taxonomic scope" value="Eukaryota"/>
</dbReference>
<dbReference type="Proteomes" id="UP000000600">
    <property type="component" value="Unassembled WGS sequence"/>
</dbReference>
<feature type="domain" description="Protein kinase" evidence="11">
    <location>
        <begin position="40"/>
        <end position="383"/>
    </location>
</feature>
<dbReference type="InterPro" id="IPR008271">
    <property type="entry name" value="Ser/Thr_kinase_AS"/>
</dbReference>
<name>A0CUV5_PARTE</name>
<dbReference type="GO" id="GO:0005634">
    <property type="term" value="C:nucleus"/>
    <property type="evidence" value="ECO:0000318"/>
    <property type="project" value="GO_Central"/>
</dbReference>
<dbReference type="EC" id="2.7.11.1" evidence="1"/>
<dbReference type="HOGENOM" id="CLU_000288_118_2_1"/>
<dbReference type="GO" id="GO:0004674">
    <property type="term" value="F:protein serine/threonine kinase activity"/>
    <property type="evidence" value="ECO:0000318"/>
    <property type="project" value="GO_Central"/>
</dbReference>
<dbReference type="EMBL" id="CT868681">
    <property type="protein sequence ID" value="CAK95150.1"/>
    <property type="molecule type" value="Genomic_DNA"/>
</dbReference>
<dbReference type="AlphaFoldDB" id="A0CUV5"/>
<keyword evidence="14" id="KW-1185">Reference proteome</keyword>
<dbReference type="RefSeq" id="XP_001462523.1">
    <property type="nucleotide sequence ID" value="XM_001462486.1"/>
</dbReference>
<dbReference type="OMA" id="DNQEIMQ"/>
<evidence type="ECO:0000256" key="1">
    <source>
        <dbReference type="ARBA" id="ARBA00012513"/>
    </source>
</evidence>
<evidence type="ECO:0000313" key="13">
    <source>
        <dbReference type="EMBL" id="CAK95150.1"/>
    </source>
</evidence>
<dbReference type="PANTHER" id="PTHR24054">
    <property type="entry name" value="CASEIN KINASE II SUBUNIT ALPHA"/>
    <property type="match status" value="1"/>
</dbReference>
<evidence type="ECO:0000256" key="8">
    <source>
        <dbReference type="ARBA" id="ARBA00048679"/>
    </source>
</evidence>
<dbReference type="InterPro" id="IPR017441">
    <property type="entry name" value="Protein_kinase_ATP_BS"/>
</dbReference>
<reference evidence="12 14" key="1">
    <citation type="journal article" date="2006" name="Nature">
        <title>Global trends of whole-genome duplications revealed by the ciliate Paramecium tetraurelia.</title>
        <authorList>
            <consortium name="Genoscope"/>
            <person name="Aury J.-M."/>
            <person name="Jaillon O."/>
            <person name="Duret L."/>
            <person name="Noel B."/>
            <person name="Jubin C."/>
            <person name="Porcel B.M."/>
            <person name="Segurens B."/>
            <person name="Daubin V."/>
            <person name="Anthouard V."/>
            <person name="Aiach N."/>
            <person name="Arnaiz O."/>
            <person name="Billaut A."/>
            <person name="Beisson J."/>
            <person name="Blanc I."/>
            <person name="Bouhouche K."/>
            <person name="Camara F."/>
            <person name="Duharcourt S."/>
            <person name="Guigo R."/>
            <person name="Gogendeau D."/>
            <person name="Katinka M."/>
            <person name="Keller A.-M."/>
            <person name="Kissmehl R."/>
            <person name="Klotz C."/>
            <person name="Koll F."/>
            <person name="Le Moue A."/>
            <person name="Lepere C."/>
            <person name="Malinsky S."/>
            <person name="Nowacki M."/>
            <person name="Nowak J.K."/>
            <person name="Plattner H."/>
            <person name="Poulain J."/>
            <person name="Ruiz F."/>
            <person name="Serrano V."/>
            <person name="Zagulski M."/>
            <person name="Dessen P."/>
            <person name="Betermier M."/>
            <person name="Weissenbach J."/>
            <person name="Scarpelli C."/>
            <person name="Schachter V."/>
            <person name="Sperling L."/>
            <person name="Meyer E."/>
            <person name="Cohen J."/>
            <person name="Wincker P."/>
        </authorList>
    </citation>
    <scope>NUCLEOTIDE SEQUENCE [LARGE SCALE GENOMIC DNA]</scope>
    <source>
        <strain evidence="12 14">Stock d4-2</strain>
    </source>
</reference>
<evidence type="ECO:0000256" key="10">
    <source>
        <dbReference type="RuleBase" id="RU000304"/>
    </source>
</evidence>
<dbReference type="Pfam" id="PF00069">
    <property type="entry name" value="Pkinase"/>
    <property type="match status" value="1"/>
</dbReference>
<evidence type="ECO:0000256" key="6">
    <source>
        <dbReference type="ARBA" id="ARBA00022840"/>
    </source>
</evidence>
<dbReference type="SMART" id="SM00220">
    <property type="entry name" value="S_TKc"/>
    <property type="match status" value="1"/>
</dbReference>
<keyword evidence="5" id="KW-0418">Kinase</keyword>
<protein>
    <recommendedName>
        <fullName evidence="1">non-specific serine/threonine protein kinase</fullName>
        <ecNumber evidence="1">2.7.11.1</ecNumber>
    </recommendedName>
</protein>
<dbReference type="GO" id="GO:0006974">
    <property type="term" value="P:DNA damage response"/>
    <property type="evidence" value="ECO:0000318"/>
    <property type="project" value="GO_Central"/>
</dbReference>
<dbReference type="GeneID" id="5027751"/>
<evidence type="ECO:0000256" key="9">
    <source>
        <dbReference type="PROSITE-ProRule" id="PRU10141"/>
    </source>
</evidence>
<dbReference type="Gene3D" id="1.10.510.10">
    <property type="entry name" value="Transferase(Phosphotransferase) domain 1"/>
    <property type="match status" value="1"/>
</dbReference>
<dbReference type="STRING" id="5888.A0CUV5"/>
<dbReference type="PROSITE" id="PS00107">
    <property type="entry name" value="PROTEIN_KINASE_ATP"/>
    <property type="match status" value="1"/>
</dbReference>
<dbReference type="GO" id="GO:0005956">
    <property type="term" value="C:protein kinase CK2 complex"/>
    <property type="evidence" value="ECO:0000318"/>
    <property type="project" value="GO_Central"/>
</dbReference>
<keyword evidence="2 10" id="KW-0723">Serine/threonine-protein kinase</keyword>
<dbReference type="PROSITE" id="PS50011">
    <property type="entry name" value="PROTEIN_KINASE_DOM"/>
    <property type="match status" value="1"/>
</dbReference>
<comment type="catalytic activity">
    <reaction evidence="7">
        <text>L-threonyl-[protein] + ATP = O-phospho-L-threonyl-[protein] + ADP + H(+)</text>
        <dbReference type="Rhea" id="RHEA:46608"/>
        <dbReference type="Rhea" id="RHEA-COMP:11060"/>
        <dbReference type="Rhea" id="RHEA-COMP:11605"/>
        <dbReference type="ChEBI" id="CHEBI:15378"/>
        <dbReference type="ChEBI" id="CHEBI:30013"/>
        <dbReference type="ChEBI" id="CHEBI:30616"/>
        <dbReference type="ChEBI" id="CHEBI:61977"/>
        <dbReference type="ChEBI" id="CHEBI:456216"/>
        <dbReference type="EC" id="2.7.11.1"/>
    </reaction>
</comment>
<dbReference type="PROSITE" id="PS00108">
    <property type="entry name" value="PROTEIN_KINASE_ST"/>
    <property type="match status" value="1"/>
</dbReference>
<feature type="binding site" evidence="9">
    <location>
        <position position="74"/>
    </location>
    <ligand>
        <name>ATP</name>
        <dbReference type="ChEBI" id="CHEBI:30616"/>
    </ligand>
</feature>
<dbReference type="GO" id="GO:0005524">
    <property type="term" value="F:ATP binding"/>
    <property type="evidence" value="ECO:0007669"/>
    <property type="project" value="UniProtKB-UniRule"/>
</dbReference>
<evidence type="ECO:0000256" key="5">
    <source>
        <dbReference type="ARBA" id="ARBA00022777"/>
    </source>
</evidence>
<dbReference type="InParanoid" id="A0CUV5"/>
<dbReference type="KEGG" id="ptm:GSPATT00039027001"/>
<keyword evidence="6 9" id="KW-0067">ATP-binding</keyword>